<sequence>MKFLPFFCLDLALIFCC</sequence>
<keyword evidence="2" id="KW-1185">Reference proteome</keyword>
<proteinExistence type="predicted"/>
<organism evidence="1 2">
    <name type="scientific">Spirodela intermedia</name>
    <name type="common">Intermediate duckweed</name>
    <dbReference type="NCBI Taxonomy" id="51605"/>
    <lineage>
        <taxon>Eukaryota</taxon>
        <taxon>Viridiplantae</taxon>
        <taxon>Streptophyta</taxon>
        <taxon>Embryophyta</taxon>
        <taxon>Tracheophyta</taxon>
        <taxon>Spermatophyta</taxon>
        <taxon>Magnoliopsida</taxon>
        <taxon>Liliopsida</taxon>
        <taxon>Araceae</taxon>
        <taxon>Lemnoideae</taxon>
        <taxon>Spirodela</taxon>
    </lineage>
</organism>
<evidence type="ECO:0000313" key="1">
    <source>
        <dbReference type="EMBL" id="CAA7403836.1"/>
    </source>
</evidence>
<dbReference type="EMBL" id="LR746273">
    <property type="protein sequence ID" value="CAA7403836.1"/>
    <property type="molecule type" value="Genomic_DNA"/>
</dbReference>
<name>A0A7I8L2K5_SPIIN</name>
<reference evidence="1" key="1">
    <citation type="submission" date="2020-02" db="EMBL/GenBank/DDBJ databases">
        <authorList>
            <person name="Scholz U."/>
            <person name="Mascher M."/>
            <person name="Fiebig A."/>
        </authorList>
    </citation>
    <scope>NUCLEOTIDE SEQUENCE</scope>
</reference>
<evidence type="ECO:0000313" key="2">
    <source>
        <dbReference type="Proteomes" id="UP000663760"/>
    </source>
</evidence>
<protein>
    <submittedName>
        <fullName evidence="1">Uncharacterized protein</fullName>
    </submittedName>
</protein>
<accession>A0A7I8L2K5</accession>
<dbReference type="Proteomes" id="UP000663760">
    <property type="component" value="Chromosome 10"/>
</dbReference>
<gene>
    <name evidence="1" type="ORF">SI8410_10014514</name>
</gene>
<dbReference type="AlphaFoldDB" id="A0A7I8L2K5"/>